<organism evidence="2 3">
    <name type="scientific">Solea senegalensis</name>
    <name type="common">Senegalese sole</name>
    <dbReference type="NCBI Taxonomy" id="28829"/>
    <lineage>
        <taxon>Eukaryota</taxon>
        <taxon>Metazoa</taxon>
        <taxon>Chordata</taxon>
        <taxon>Craniata</taxon>
        <taxon>Vertebrata</taxon>
        <taxon>Euteleostomi</taxon>
        <taxon>Actinopterygii</taxon>
        <taxon>Neopterygii</taxon>
        <taxon>Teleostei</taxon>
        <taxon>Neoteleostei</taxon>
        <taxon>Acanthomorphata</taxon>
        <taxon>Carangaria</taxon>
        <taxon>Pleuronectiformes</taxon>
        <taxon>Pleuronectoidei</taxon>
        <taxon>Soleidae</taxon>
        <taxon>Solea</taxon>
    </lineage>
</organism>
<sequence length="146" mass="15527">MNPDINHTDLSKYHFKANKTGKTDVSVIGRYERPSTQQLSVYTPGPVDVIAHDRYHQIQDLLTQSGPQLQDQLLASIDLLTPSGTGPADIRTIASGPQLQVQDLLTSSDLLTSDPGPADIRTIDSGPGPADTIRSTASGPGPSDVI</sequence>
<reference evidence="2 3" key="1">
    <citation type="journal article" date="2021" name="Sci. Rep.">
        <title>Chromosome anchoring in Senegalese sole (Solea senegalensis) reveals sex-associated markers and genome rearrangements in flatfish.</title>
        <authorList>
            <person name="Guerrero-Cozar I."/>
            <person name="Gomez-Garrido J."/>
            <person name="Berbel C."/>
            <person name="Martinez-Blanch J.F."/>
            <person name="Alioto T."/>
            <person name="Claros M.G."/>
            <person name="Gagnaire P.A."/>
            <person name="Manchado M."/>
        </authorList>
    </citation>
    <scope>NUCLEOTIDE SEQUENCE [LARGE SCALE GENOMIC DNA]</scope>
    <source>
        <strain evidence="2">Sse05_10M</strain>
    </source>
</reference>
<gene>
    <name evidence="2" type="ORF">JOB18_020226</name>
</gene>
<dbReference type="AlphaFoldDB" id="A0AAV6R2U8"/>
<evidence type="ECO:0000256" key="1">
    <source>
        <dbReference type="SAM" id="MobiDB-lite"/>
    </source>
</evidence>
<dbReference type="Proteomes" id="UP000693946">
    <property type="component" value="Linkage Group LG21"/>
</dbReference>
<proteinExistence type="predicted"/>
<comment type="caution">
    <text evidence="2">The sequence shown here is derived from an EMBL/GenBank/DDBJ whole genome shotgun (WGS) entry which is preliminary data.</text>
</comment>
<keyword evidence="3" id="KW-1185">Reference proteome</keyword>
<protein>
    <submittedName>
        <fullName evidence="2">Uncharacterized protein</fullName>
    </submittedName>
</protein>
<dbReference type="EMBL" id="JAGKHQ010000014">
    <property type="protein sequence ID" value="KAG7498765.1"/>
    <property type="molecule type" value="Genomic_DNA"/>
</dbReference>
<name>A0AAV6R2U8_SOLSE</name>
<accession>A0AAV6R2U8</accession>
<feature type="region of interest" description="Disordered" evidence="1">
    <location>
        <begin position="108"/>
        <end position="146"/>
    </location>
</feature>
<evidence type="ECO:0000313" key="3">
    <source>
        <dbReference type="Proteomes" id="UP000693946"/>
    </source>
</evidence>
<evidence type="ECO:0000313" key="2">
    <source>
        <dbReference type="EMBL" id="KAG7498765.1"/>
    </source>
</evidence>